<dbReference type="EMBL" id="AP023086">
    <property type="protein sequence ID" value="BCD96719.1"/>
    <property type="molecule type" value="Genomic_DNA"/>
</dbReference>
<keyword evidence="2" id="KW-1185">Reference proteome</keyword>
<protein>
    <recommendedName>
        <fullName evidence="3">DUF1552 domain-containing protein</fullName>
    </recommendedName>
</protein>
<evidence type="ECO:0000313" key="2">
    <source>
        <dbReference type="Proteomes" id="UP001320119"/>
    </source>
</evidence>
<dbReference type="RefSeq" id="WP_236986209.1">
    <property type="nucleotide sequence ID" value="NZ_AP023086.1"/>
</dbReference>
<sequence length="428" mass="46052">MKKHQFAIGSRRSFFKSAAKMGLSSAALNSGLLGANMLWSRGALAQEGPAPKRFITIHITNGAHPNNWHAKGEGSDFTLPQGSAPLGINGIREHCVFIDGLDGQGGHGPHHYCIANDKKTSLDIYAANTIGAETPFKSLHLAAYPQGSLSRINGNGIPFDLNPVKVYDRMFPEALGEGERDWTTIRRQGIFGANLKMLNEFKKDMNATQRDRLDLHADSIQAMSERIQRAASASGGAACTRPFWDGAITDTELLDNDALTGAATELRTRLSMDLIALAFKCDLTRVATFSFGHSQADVVLPTGFTWHDAQHGYNNHLKNPQGRAWFSEQMVYLMNLLASAPDTDGRTLLDNTLIYLTSDMGNGSAHDNARMPVVLAGGLVKGGQAINMGGAFWNPLFDTIADALGIPLDAADYPQYGNGAGPISGIVA</sequence>
<dbReference type="PROSITE" id="PS51318">
    <property type="entry name" value="TAT"/>
    <property type="match status" value="1"/>
</dbReference>
<dbReference type="AlphaFoldDB" id="A0AAN1WFM1"/>
<reference evidence="1 2" key="1">
    <citation type="journal article" date="2022" name="IScience">
        <title>An ultrasensitive nanofiber-based assay for enzymatic hydrolysis and deep-sea microbial degradation of cellulose.</title>
        <authorList>
            <person name="Tsudome M."/>
            <person name="Tachioka M."/>
            <person name="Miyazaki M."/>
            <person name="Uchimura K."/>
            <person name="Tsuda M."/>
            <person name="Takaki Y."/>
            <person name="Deguchi S."/>
        </authorList>
    </citation>
    <scope>NUCLEOTIDE SEQUENCE [LARGE SCALE GENOMIC DNA]</scope>
    <source>
        <strain evidence="1 2">GE09</strain>
    </source>
</reference>
<dbReference type="KEGG" id="marq:MARGE09_P0919"/>
<accession>A0AAN1WFM1</accession>
<dbReference type="Proteomes" id="UP001320119">
    <property type="component" value="Chromosome"/>
</dbReference>
<evidence type="ECO:0000313" key="1">
    <source>
        <dbReference type="EMBL" id="BCD96719.1"/>
    </source>
</evidence>
<gene>
    <name evidence="1" type="ORF">MARGE09_P0919</name>
</gene>
<evidence type="ECO:0008006" key="3">
    <source>
        <dbReference type="Google" id="ProtNLM"/>
    </source>
</evidence>
<dbReference type="InterPro" id="IPR006311">
    <property type="entry name" value="TAT_signal"/>
</dbReference>
<proteinExistence type="predicted"/>
<name>A0AAN1WFM1_9GAMM</name>
<dbReference type="Pfam" id="PF07586">
    <property type="entry name" value="HXXSHH"/>
    <property type="match status" value="1"/>
</dbReference>
<dbReference type="InterPro" id="IPR011447">
    <property type="entry name" value="DUF1552"/>
</dbReference>
<organism evidence="1 2">
    <name type="scientific">Marinagarivorans cellulosilyticus</name>
    <dbReference type="NCBI Taxonomy" id="2721545"/>
    <lineage>
        <taxon>Bacteria</taxon>
        <taxon>Pseudomonadati</taxon>
        <taxon>Pseudomonadota</taxon>
        <taxon>Gammaproteobacteria</taxon>
        <taxon>Cellvibrionales</taxon>
        <taxon>Cellvibrionaceae</taxon>
        <taxon>Marinagarivorans</taxon>
    </lineage>
</organism>